<comment type="subcellular location">
    <subcellularLocation>
        <location evidence="1">Vacuole membrane</location>
        <topology evidence="1">Multi-pass membrane protein</topology>
    </subcellularLocation>
</comment>
<feature type="compositionally biased region" description="Polar residues" evidence="6">
    <location>
        <begin position="805"/>
        <end position="814"/>
    </location>
</feature>
<evidence type="ECO:0000256" key="3">
    <source>
        <dbReference type="ARBA" id="ARBA00022692"/>
    </source>
</evidence>
<evidence type="ECO:0000313" key="10">
    <source>
        <dbReference type="Proteomes" id="UP000262825"/>
    </source>
</evidence>
<dbReference type="PANTHER" id="PTHR46140">
    <property type="entry name" value="VACUOLAR TRANSPORTER CHAPERONE 1-RELATED"/>
    <property type="match status" value="1"/>
</dbReference>
<dbReference type="GO" id="GO:0033254">
    <property type="term" value="C:vacuolar transporter chaperone complex"/>
    <property type="evidence" value="ECO:0007669"/>
    <property type="project" value="TreeGrafter"/>
</dbReference>
<feature type="transmembrane region" description="Helical" evidence="7">
    <location>
        <begin position="877"/>
        <end position="901"/>
    </location>
</feature>
<dbReference type="GO" id="GO:0007034">
    <property type="term" value="P:vacuolar transport"/>
    <property type="evidence" value="ECO:0007669"/>
    <property type="project" value="TreeGrafter"/>
</dbReference>
<evidence type="ECO:0000256" key="7">
    <source>
        <dbReference type="SAM" id="Phobius"/>
    </source>
</evidence>
<organism evidence="9 10">
    <name type="scientific">Saccharomycodes ludwigii</name>
    <dbReference type="NCBI Taxonomy" id="36035"/>
    <lineage>
        <taxon>Eukaryota</taxon>
        <taxon>Fungi</taxon>
        <taxon>Dikarya</taxon>
        <taxon>Ascomycota</taxon>
        <taxon>Saccharomycotina</taxon>
        <taxon>Saccharomycetes</taxon>
        <taxon>Saccharomycodales</taxon>
        <taxon>Saccharomycodaceae</taxon>
        <taxon>Saccharomycodes</taxon>
    </lineage>
</organism>
<feature type="domain" description="SPX" evidence="8">
    <location>
        <begin position="1"/>
        <end position="171"/>
    </location>
</feature>
<evidence type="ECO:0000256" key="2">
    <source>
        <dbReference type="ARBA" id="ARBA00022554"/>
    </source>
</evidence>
<dbReference type="Pfam" id="PF03105">
    <property type="entry name" value="SPX"/>
    <property type="match status" value="1"/>
</dbReference>
<keyword evidence="4 7" id="KW-1133">Transmembrane helix</keyword>
<dbReference type="GO" id="GO:0000329">
    <property type="term" value="C:fungal-type vacuole membrane"/>
    <property type="evidence" value="ECO:0007669"/>
    <property type="project" value="TreeGrafter"/>
</dbReference>
<feature type="region of interest" description="Disordered" evidence="6">
    <location>
        <begin position="805"/>
        <end position="825"/>
    </location>
</feature>
<keyword evidence="3 7" id="KW-0812">Transmembrane</keyword>
<dbReference type="PROSITE" id="PS51382">
    <property type="entry name" value="SPX"/>
    <property type="match status" value="1"/>
</dbReference>
<dbReference type="InterPro" id="IPR051572">
    <property type="entry name" value="VTC_Complex_Subunit"/>
</dbReference>
<feature type="transmembrane region" description="Helical" evidence="7">
    <location>
        <begin position="841"/>
        <end position="865"/>
    </location>
</feature>
<dbReference type="Proteomes" id="UP000262825">
    <property type="component" value="Unassembled WGS sequence"/>
</dbReference>
<gene>
    <name evidence="9" type="ORF">SCODWIG_01567</name>
</gene>
<dbReference type="PANTHER" id="PTHR46140:SF1">
    <property type="entry name" value="VACUOLAR TRANSPORTER CHAPERONE COMPLEX SUBUNIT 4-RELATED"/>
    <property type="match status" value="1"/>
</dbReference>
<protein>
    <recommendedName>
        <fullName evidence="8">SPX domain-containing protein</fullName>
    </recommendedName>
</protein>
<dbReference type="CDD" id="cd14474">
    <property type="entry name" value="SPX_YDR089W"/>
    <property type="match status" value="1"/>
</dbReference>
<evidence type="ECO:0000256" key="4">
    <source>
        <dbReference type="ARBA" id="ARBA00022989"/>
    </source>
</evidence>
<dbReference type="EMBL" id="UFAJ01000209">
    <property type="protein sequence ID" value="SSD59806.1"/>
    <property type="molecule type" value="Genomic_DNA"/>
</dbReference>
<dbReference type="InterPro" id="IPR004331">
    <property type="entry name" value="SPX_dom"/>
</dbReference>
<reference evidence="10" key="1">
    <citation type="submission" date="2018-06" db="EMBL/GenBank/DDBJ databases">
        <authorList>
            <person name="Guldener U."/>
        </authorList>
    </citation>
    <scope>NUCLEOTIDE SEQUENCE [LARGE SCALE GENOMIC DNA]</scope>
    <source>
        <strain evidence="10">UTAD17</strain>
    </source>
</reference>
<feature type="compositionally biased region" description="Low complexity" evidence="6">
    <location>
        <begin position="650"/>
        <end position="663"/>
    </location>
</feature>
<name>A0A376B537_9ASCO</name>
<keyword evidence="10" id="KW-1185">Reference proteome</keyword>
<keyword evidence="2" id="KW-0926">Vacuole</keyword>
<accession>A0A376B537</accession>
<dbReference type="AlphaFoldDB" id="A0A376B537"/>
<feature type="region of interest" description="Disordered" evidence="6">
    <location>
        <begin position="634"/>
        <end position="666"/>
    </location>
</feature>
<feature type="compositionally biased region" description="Polar residues" evidence="6">
    <location>
        <begin position="634"/>
        <end position="649"/>
    </location>
</feature>
<evidence type="ECO:0000256" key="5">
    <source>
        <dbReference type="ARBA" id="ARBA00023136"/>
    </source>
</evidence>
<evidence type="ECO:0000259" key="8">
    <source>
        <dbReference type="PROSITE" id="PS51382"/>
    </source>
</evidence>
<dbReference type="GO" id="GO:0042144">
    <property type="term" value="P:vacuole fusion, non-autophagic"/>
    <property type="evidence" value="ECO:0007669"/>
    <property type="project" value="TreeGrafter"/>
</dbReference>
<dbReference type="GO" id="GO:0016237">
    <property type="term" value="P:microautophagy"/>
    <property type="evidence" value="ECO:0007669"/>
    <property type="project" value="TreeGrafter"/>
</dbReference>
<evidence type="ECO:0000256" key="1">
    <source>
        <dbReference type="ARBA" id="ARBA00004128"/>
    </source>
</evidence>
<feature type="transmembrane region" description="Helical" evidence="7">
    <location>
        <begin position="913"/>
        <end position="937"/>
    </location>
</feature>
<evidence type="ECO:0000313" key="9">
    <source>
        <dbReference type="EMBL" id="SSD59806.1"/>
    </source>
</evidence>
<evidence type="ECO:0000256" key="6">
    <source>
        <dbReference type="SAM" id="MobiDB-lite"/>
    </source>
</evidence>
<dbReference type="VEuPathDB" id="FungiDB:SCODWIG_01567"/>
<keyword evidence="5 7" id="KW-0472">Membrane</keyword>
<dbReference type="GO" id="GO:0006799">
    <property type="term" value="P:polyphosphate biosynthetic process"/>
    <property type="evidence" value="ECO:0007669"/>
    <property type="project" value="UniProtKB-ARBA"/>
</dbReference>
<sequence length="938" mass="106566">MKFGQQIFDKSVPEWKHNNIDYNKLKKLIKKITTNARISNYPNSLMEGQTIDDDENLNKLYQEFIQQLTTVSMFVSLKLNEITSRLLNCETHLRKLKARNIADASGQNDSLEPQHHHHVLITTSFLRKIDACSLLLTKISRFLIVQKIALRKLIKKFLKYYPNRSIAKKFVIKLQKSDILNNGYEGCSIISVDLDPYLLEVSLIIDYIYGTTSDINAVDDNGTLLSGSNIKNKNIPTSEWEFDSLLIGNCTTMQKLLVSQENIMQLKFILLKAGFLLVDDELLNTQRKLPLLPDDTGIHNDDSLHRTKSLHSLKILNTNVATSTSTNGSRKNSVITDSPNTKFELLNKPTNLSNANKPLDIFLKSDVDLNPNFILSYLNTNNRSYGNASSASNDKCVTECNIGGLRNFLITNTIPYSTFNANNSTSNPKVPLLRDSKLIESNSILQFPVNKVLLEWIKSKKLNKVDPNIQFRRTRFICNNSKLLNIDDTNHAQSSPLYLCTIDDQISICSPLYSSSDSHFWENQAFVTISKLPTNSDCYGASSAYDPVLLNFLSQLIDNKINSYPIKKSFWKLCYTNDGRDLFHTALDDHKEAYLYEDDELTSEVFYSLGLKMLQELTRKMRKNLDKSSILDSVSYGNKPNSSSPAFTTNNNDNNNNSNSNINNKKRDRPTIRYWNEFDDEEDESGVPFYYDTNYDAGNYDENSYYYNNGYHGERPQEFIVFSKNFIDAVYKQMFNQNDLPHHGTQGPNYEPSLVSSFSANTNLAPSLFTNNYDSTSIDMNLSPLLHQSKSYKSIVPSELDIESQKVNNSTQPYRTEEEEEEEEEDTFSVFEYKHDQVYTFFYLISLIVACLTSGIALGVIVAIFEESNSISVGIEMGTSLVITLIGSMLCSLGFGIFSVLLLFSRFSKAPLWHYVACFVLFIVVTCVALYGILGLIL</sequence>
<proteinExistence type="predicted"/>